<dbReference type="FunFam" id="3.30.479.30:FF:000004">
    <property type="entry name" value="Putative membrane protease family, stomatin"/>
    <property type="match status" value="1"/>
</dbReference>
<dbReference type="InterPro" id="IPR043202">
    <property type="entry name" value="Band-7_stomatin-like"/>
</dbReference>
<dbReference type="FunFam" id="3.30.479.30:FF:000002">
    <property type="entry name" value="band 7 protein AGAP004871"/>
    <property type="match status" value="1"/>
</dbReference>
<comment type="function">
    <text evidence="4">Plays a role in the regulation of glomerular permeability, acting probably as a linker between the plasma membrane and the cytoskeleton.</text>
</comment>
<evidence type="ECO:0000256" key="1">
    <source>
        <dbReference type="ARBA" id="ARBA00004370"/>
    </source>
</evidence>
<feature type="domain" description="Band 7" evidence="6">
    <location>
        <begin position="154"/>
        <end position="308"/>
    </location>
</feature>
<dbReference type="Pfam" id="PF01145">
    <property type="entry name" value="Band_7"/>
    <property type="match status" value="2"/>
</dbReference>
<evidence type="ECO:0000256" key="3">
    <source>
        <dbReference type="ARBA" id="ARBA00023136"/>
    </source>
</evidence>
<dbReference type="Gene3D" id="3.30.479.30">
    <property type="entry name" value="Band 7 domain"/>
    <property type="match status" value="2"/>
</dbReference>
<dbReference type="GO" id="GO:0009898">
    <property type="term" value="C:cytoplasmic side of plasma membrane"/>
    <property type="evidence" value="ECO:0007669"/>
    <property type="project" value="UniProtKB-ARBA"/>
</dbReference>
<name>A0A444V360_ACIRT</name>
<gene>
    <name evidence="7" type="ORF">EOD39_17533</name>
</gene>
<dbReference type="EMBL" id="SCEB01002917">
    <property type="protein sequence ID" value="RXM94854.1"/>
    <property type="molecule type" value="Genomic_DNA"/>
</dbReference>
<keyword evidence="8" id="KW-1185">Reference proteome</keyword>
<dbReference type="InterPro" id="IPR001972">
    <property type="entry name" value="Stomatin_HflK_fam"/>
</dbReference>
<protein>
    <recommendedName>
        <fullName evidence="5">Podocin</fullName>
    </recommendedName>
</protein>
<dbReference type="AlphaFoldDB" id="A0A444V360"/>
<evidence type="ECO:0000256" key="2">
    <source>
        <dbReference type="ARBA" id="ARBA00008164"/>
    </source>
</evidence>
<comment type="similarity">
    <text evidence="2">Belongs to the band 7/mec-2 family.</text>
</comment>
<feature type="domain" description="Band 7" evidence="6">
    <location>
        <begin position="4"/>
        <end position="148"/>
    </location>
</feature>
<dbReference type="SMART" id="SM00244">
    <property type="entry name" value="PHB"/>
    <property type="match status" value="2"/>
</dbReference>
<evidence type="ECO:0000256" key="4">
    <source>
        <dbReference type="ARBA" id="ARBA00053394"/>
    </source>
</evidence>
<dbReference type="InterPro" id="IPR001107">
    <property type="entry name" value="Band_7"/>
</dbReference>
<evidence type="ECO:0000313" key="7">
    <source>
        <dbReference type="EMBL" id="RXM94854.1"/>
    </source>
</evidence>
<comment type="caution">
    <text evidence="7">The sequence shown here is derived from an EMBL/GenBank/DDBJ whole genome shotgun (WGS) entry which is preliminary data.</text>
</comment>
<evidence type="ECO:0000313" key="8">
    <source>
        <dbReference type="Proteomes" id="UP000289886"/>
    </source>
</evidence>
<reference evidence="7 8" key="1">
    <citation type="submission" date="2019-01" db="EMBL/GenBank/DDBJ databases">
        <title>Draft Genome and Complete Hox-Cluster Characterization of the Sterlet Sturgeon (Acipenser ruthenus).</title>
        <authorList>
            <person name="Wei Q."/>
        </authorList>
    </citation>
    <scope>NUCLEOTIDE SEQUENCE [LARGE SCALE GENOMIC DNA]</scope>
    <source>
        <strain evidence="7">WHYD16114868_AA</strain>
        <tissue evidence="7">Blood</tissue>
    </source>
</reference>
<dbReference type="PRINTS" id="PR00721">
    <property type="entry name" value="STOMATIN"/>
</dbReference>
<dbReference type="InterPro" id="IPR036013">
    <property type="entry name" value="Band_7/SPFH_dom_sf"/>
</dbReference>
<dbReference type="SUPFAM" id="SSF117892">
    <property type="entry name" value="Band 7/SPFH domain"/>
    <property type="match status" value="2"/>
</dbReference>
<evidence type="ECO:0000256" key="5">
    <source>
        <dbReference type="ARBA" id="ARBA00071670"/>
    </source>
</evidence>
<keyword evidence="3" id="KW-0472">Membrane</keyword>
<evidence type="ECO:0000259" key="6">
    <source>
        <dbReference type="SMART" id="SM00244"/>
    </source>
</evidence>
<dbReference type="Proteomes" id="UP000289886">
    <property type="component" value="Unassembled WGS sequence"/>
</dbReference>
<dbReference type="PANTHER" id="PTHR10264">
    <property type="entry name" value="BAND 7 PROTEIN-RELATED"/>
    <property type="match status" value="1"/>
</dbReference>
<organism evidence="7 8">
    <name type="scientific">Acipenser ruthenus</name>
    <name type="common">Sterlet sturgeon</name>
    <dbReference type="NCBI Taxonomy" id="7906"/>
    <lineage>
        <taxon>Eukaryota</taxon>
        <taxon>Metazoa</taxon>
        <taxon>Chordata</taxon>
        <taxon>Craniata</taxon>
        <taxon>Vertebrata</taxon>
        <taxon>Euteleostomi</taxon>
        <taxon>Actinopterygii</taxon>
        <taxon>Chondrostei</taxon>
        <taxon>Acipenseriformes</taxon>
        <taxon>Acipenseridae</taxon>
        <taxon>Acipenser</taxon>
    </lineage>
</organism>
<dbReference type="PANTHER" id="PTHR10264:SF117">
    <property type="entry name" value="ERYTHROCYTE BAND 7 INTEGRAL MEMBRANE PROTEIN-LIKE"/>
    <property type="match status" value="1"/>
</dbReference>
<sequence length="380" mass="42430">MHGTLKPTNIGEAQQTGMFWIIPCLDTFRRVDLRTVSFNIPPQEVLTRDSVTIMVDGVVFYRTFNPTVAITKVGNADMATQMLAQTTLRNMLGTKNLSEILTDREEMADQMEHVLYDASKEWGIKVERVELKDVKLPQSMQRAMAAEAEASREARAKVIAAEGEMNASRALKEAAMVMAEAPSSMQLRYLQTLTEIASERNSTIVLTRDSVTIMVDGVVFYRTFNPTVAITKVGNADMATQMLAQTTLRNMLGTKNLSEILTDREEMADQMEHVLYDASKEWGIKVERVELKDVKLPQSMQRAMAAEAEASREARAKVIAAEGEMNASRALKEAAMVMAEAPSSMQLRYLQTLTEIASERNSTIVFPIPIDLITAFFKQK</sequence>
<proteinExistence type="inferred from homology"/>
<comment type="subcellular location">
    <subcellularLocation>
        <location evidence="1">Membrane</location>
    </subcellularLocation>
</comment>
<accession>A0A444V360</accession>
<dbReference type="Gene3D" id="6.10.250.2090">
    <property type="match status" value="2"/>
</dbReference>